<proteinExistence type="predicted"/>
<accession>B5H1U4</accession>
<organism evidence="1 2">
    <name type="scientific">Streptomyces clavuligerus</name>
    <dbReference type="NCBI Taxonomy" id="1901"/>
    <lineage>
        <taxon>Bacteria</taxon>
        <taxon>Bacillati</taxon>
        <taxon>Actinomycetota</taxon>
        <taxon>Actinomycetes</taxon>
        <taxon>Kitasatosporales</taxon>
        <taxon>Streptomycetaceae</taxon>
        <taxon>Streptomyces</taxon>
    </lineage>
</organism>
<dbReference type="eggNOG" id="ENOG503413I">
    <property type="taxonomic scope" value="Bacteria"/>
</dbReference>
<dbReference type="EMBL" id="CM000913">
    <property type="protein sequence ID" value="EFG08969.1"/>
    <property type="molecule type" value="Genomic_DNA"/>
</dbReference>
<dbReference type="RefSeq" id="WP_003958241.1">
    <property type="nucleotide sequence ID" value="NZ_CM000913.1"/>
</dbReference>
<dbReference type="Proteomes" id="UP000002357">
    <property type="component" value="Chromosome"/>
</dbReference>
<gene>
    <name evidence="1" type="ORF">SCLAV_3895</name>
</gene>
<name>B5H1U4_STRCL</name>
<sequence length="165" mass="16981">MTLAHSAGTSVQRARLGTVSLLAWIGDPQTGHDTPFLLLYSLGDGNDGPRGTMEAMAVLIAEAGLTPGELIDATAAGSPSPVRLLIQSGYAVLNLPGVSAQCPAPAEWLDAAALRGHAHLIIGAVPWPQAVPGQPVTEEMLQSYAGHEDVLLAAGHALVTVGRLR</sequence>
<reference evidence="1 2" key="1">
    <citation type="journal article" date="2010" name="Genome Biol. Evol.">
        <title>The sequence of a 1.8-mb bacterial linear plasmid reveals a rich evolutionary reservoir of secondary metabolic pathways.</title>
        <authorList>
            <person name="Medema M.H."/>
            <person name="Trefzer A."/>
            <person name="Kovalchuk A."/>
            <person name="van den Berg M."/>
            <person name="Mueller U."/>
            <person name="Heijne W."/>
            <person name="Wu L."/>
            <person name="Alam M.T."/>
            <person name="Ronning C.M."/>
            <person name="Nierman W.C."/>
            <person name="Bovenberg R.A.L."/>
            <person name="Breitling R."/>
            <person name="Takano E."/>
        </authorList>
    </citation>
    <scope>NUCLEOTIDE SEQUENCE [LARGE SCALE GENOMIC DNA]</scope>
    <source>
        <strain evidence="2">ATCC 27064 / DSM 738 / JCM 4710 / NBRC 13307 / NCIMB 12785 / NRRL 3585 / VKM Ac-602</strain>
    </source>
</reference>
<dbReference type="AlphaFoldDB" id="B5H1U4"/>
<evidence type="ECO:0000313" key="2">
    <source>
        <dbReference type="Proteomes" id="UP000002357"/>
    </source>
</evidence>
<protein>
    <submittedName>
        <fullName evidence="1">Uncharacterized protein</fullName>
    </submittedName>
</protein>
<evidence type="ECO:0000313" key="1">
    <source>
        <dbReference type="EMBL" id="EFG08969.1"/>
    </source>
</evidence>
<dbReference type="InterPro" id="IPR045993">
    <property type="entry name" value="DUF5949"/>
</dbReference>
<keyword evidence="2" id="KW-1185">Reference proteome</keyword>
<dbReference type="KEGG" id="sclf:BB341_09255"/>
<dbReference type="Pfam" id="PF19374">
    <property type="entry name" value="DUF5949"/>
    <property type="match status" value="1"/>
</dbReference>
<dbReference type="STRING" id="1901.BB341_09255"/>
<dbReference type="GeneID" id="93729611"/>
<dbReference type="OrthoDB" id="4309362at2"/>